<dbReference type="Pfam" id="PF07699">
    <property type="entry name" value="Ephrin_rec_like"/>
    <property type="match status" value="1"/>
</dbReference>
<dbReference type="STRING" id="905079.L1JH28"/>
<dbReference type="InterPro" id="IPR013320">
    <property type="entry name" value="ConA-like_dom_sf"/>
</dbReference>
<evidence type="ECO:0000313" key="4">
    <source>
        <dbReference type="EnsemblProtists" id="EKX47786"/>
    </source>
</evidence>
<feature type="transmembrane region" description="Helical" evidence="1">
    <location>
        <begin position="1905"/>
        <end position="1927"/>
    </location>
</feature>
<dbReference type="HOGENOM" id="CLU_234931_0_0_1"/>
<dbReference type="OrthoDB" id="8871962at2759"/>
<keyword evidence="1" id="KW-0812">Transmembrane</keyword>
<dbReference type="RefSeq" id="XP_005834766.1">
    <property type="nucleotide sequence ID" value="XM_005834709.1"/>
</dbReference>
<keyword evidence="5" id="KW-1185">Reference proteome</keyword>
<dbReference type="CDD" id="cd00185">
    <property type="entry name" value="TNFRSF"/>
    <property type="match status" value="1"/>
</dbReference>
<reference evidence="5" key="2">
    <citation type="submission" date="2012-11" db="EMBL/GenBank/DDBJ databases">
        <authorList>
            <person name="Kuo A."/>
            <person name="Curtis B.A."/>
            <person name="Tanifuji G."/>
            <person name="Burki F."/>
            <person name="Gruber A."/>
            <person name="Irimia M."/>
            <person name="Maruyama S."/>
            <person name="Arias M.C."/>
            <person name="Ball S.G."/>
            <person name="Gile G.H."/>
            <person name="Hirakawa Y."/>
            <person name="Hopkins J.F."/>
            <person name="Rensing S.A."/>
            <person name="Schmutz J."/>
            <person name="Symeonidi A."/>
            <person name="Elias M."/>
            <person name="Eveleigh R.J."/>
            <person name="Herman E.K."/>
            <person name="Klute M.J."/>
            <person name="Nakayama T."/>
            <person name="Obornik M."/>
            <person name="Reyes-Prieto A."/>
            <person name="Armbrust E.V."/>
            <person name="Aves S.J."/>
            <person name="Beiko R.G."/>
            <person name="Coutinho P."/>
            <person name="Dacks J.B."/>
            <person name="Durnford D.G."/>
            <person name="Fast N.M."/>
            <person name="Green B.R."/>
            <person name="Grisdale C."/>
            <person name="Hempe F."/>
            <person name="Henrissat B."/>
            <person name="Hoppner M.P."/>
            <person name="Ishida K.-I."/>
            <person name="Kim E."/>
            <person name="Koreny L."/>
            <person name="Kroth P.G."/>
            <person name="Liu Y."/>
            <person name="Malik S.-B."/>
            <person name="Maier U.G."/>
            <person name="McRose D."/>
            <person name="Mock T."/>
            <person name="Neilson J.A."/>
            <person name="Onodera N.T."/>
            <person name="Poole A.M."/>
            <person name="Pritham E.J."/>
            <person name="Richards T.A."/>
            <person name="Rocap G."/>
            <person name="Roy S.W."/>
            <person name="Sarai C."/>
            <person name="Schaack S."/>
            <person name="Shirato S."/>
            <person name="Slamovits C.H."/>
            <person name="Spencer D.F."/>
            <person name="Suzuki S."/>
            <person name="Worden A.Z."/>
            <person name="Zauner S."/>
            <person name="Barry K."/>
            <person name="Bell C."/>
            <person name="Bharti A.K."/>
            <person name="Crow J.A."/>
            <person name="Grimwood J."/>
            <person name="Kramer R."/>
            <person name="Lindquist E."/>
            <person name="Lucas S."/>
            <person name="Salamov A."/>
            <person name="McFadden G.I."/>
            <person name="Lane C.E."/>
            <person name="Keeling P.J."/>
            <person name="Gray M.W."/>
            <person name="Grigoriev I.V."/>
            <person name="Archibald J.M."/>
        </authorList>
    </citation>
    <scope>NUCLEOTIDE SEQUENCE</scope>
    <source>
        <strain evidence="5">CCMP2712</strain>
    </source>
</reference>
<dbReference type="Gene3D" id="2.10.50.10">
    <property type="entry name" value="Tumor Necrosis Factor Receptor, subunit A, domain 2"/>
    <property type="match status" value="2"/>
</dbReference>
<keyword evidence="1" id="KW-0472">Membrane</keyword>
<name>L1JH28_GUITC</name>
<dbReference type="EMBL" id="JH992988">
    <property type="protein sequence ID" value="EKX47786.1"/>
    <property type="molecule type" value="Genomic_DNA"/>
</dbReference>
<evidence type="ECO:0000259" key="2">
    <source>
        <dbReference type="Pfam" id="PF07699"/>
    </source>
</evidence>
<dbReference type="SUPFAM" id="SSF57184">
    <property type="entry name" value="Growth factor receptor domain"/>
    <property type="match status" value="1"/>
</dbReference>
<dbReference type="GeneID" id="17304561"/>
<dbReference type="PaxDb" id="55529-EKX47786"/>
<dbReference type="SUPFAM" id="SSF49899">
    <property type="entry name" value="Concanavalin A-like lectins/glucanases"/>
    <property type="match status" value="1"/>
</dbReference>
<dbReference type="KEGG" id="gtt:GUITHDRAFT_137172"/>
<evidence type="ECO:0000313" key="5">
    <source>
        <dbReference type="Proteomes" id="UP000011087"/>
    </source>
</evidence>
<reference evidence="4" key="3">
    <citation type="submission" date="2016-03" db="UniProtKB">
        <authorList>
            <consortium name="EnsemblProtists"/>
        </authorList>
    </citation>
    <scope>IDENTIFICATION</scope>
</reference>
<dbReference type="Gene3D" id="2.60.120.200">
    <property type="match status" value="1"/>
</dbReference>
<feature type="domain" description="Tyrosine-protein kinase ephrin type A/B receptor-like" evidence="2">
    <location>
        <begin position="1642"/>
        <end position="1676"/>
    </location>
</feature>
<dbReference type="Proteomes" id="UP000011087">
    <property type="component" value="Unassembled WGS sequence"/>
</dbReference>
<dbReference type="InterPro" id="IPR011641">
    <property type="entry name" value="Tyr-kin_ephrin_A/B_rcpt-like"/>
</dbReference>
<feature type="transmembrane region" description="Helical" evidence="1">
    <location>
        <begin position="1874"/>
        <end position="1893"/>
    </location>
</feature>
<accession>L1JH28</accession>
<sequence length="1944" mass="212339">MSAPLLLRSLRLPRLLLLLLPRLLLLLLPRLLLLLPLLLFILLHLPLLRPPLLPFSFPLTAALSLFSRSSCSASPLRLHLPLALRLCLGLCLLAASSTVDAQALNQTVTGQQDRMLLVALDSSPSWSSWTILSLPLHGELFVPVKGTGTYEGNLTLGPKVQSPGTLLPSNLVFFLPFPSEFSCSICDPTGVVCTICVPYANFAFQVLDGSGSPRRGEVNIIVKQNSDLPFAGGAGGGIYFDGYDDFAYVSLDPLPTSSLTITMWLKSMRRRRLQTVFGLFSSRGRELEVNDVTDLRVYRRNEVSASRLIDISDGQWHHLALSWTASSGQLDLYVDGVLRLTDQLAAGEELLGTGELFLGQRPICGSQDKRSVLSSERLSVLSQTASIRQPDGRVTTSCASDEPAPGCDYFLPQQLLETVVATQDANDILRRSSVPSAPSVDPGAWKCAYTDHVCVHGSPTVMDAFACTCAPGCMEPRFAFAGFLDEIRMYSHAKTEKMLSLDMWFVIGAKKDGLSLGRSPIHWEGLFLYMNFDSNGKAMDGGLATEPNVITDYSATLSLGGDLVISRPQRMGSTAPIFGSYLPLSIPMNGVSMNLLKIPIYGADVSISVVRCRIKDPIPVFGKLYTAEYDPRVGFGSGIPIVLGNTILQLFSNVESKHGYETCGPSGCTRDGYYLFYTGDRTASARIDELAVEISSSPFLDDKGNPIPVISALSSLLLFSRQLPYPVTWSEEVVENQARVAYLPYITVTDESLEAFVASLPAKGELFHLIEIKCDDVDGFTQPGSCSDIQAVNLLCGSEQAYSDLVIRNSRGDASWSIVTIEDELFAANCTDLTQVNGRRVVRGVNDSAMICKTFINETTRCLVSPMTTCSCVYPSGFTCFLSIYANYLLPLSSYSLMPKRSYVTLATLFERTKLLKWMLTIGCPVGMTLRLLPPPLFLIKRAGEEAMEIAAALGNLNLLQLLLQFGSSPTQRAISAAWKRMRVDVAHYLEELSRAISSSSSFGQNQSRCFVKGPMFDLQVSSIPSKVADVELRLLYVPEPFDISPALTANFRLTRPGSFQLTDSFLSSATFRILPQRNYPMSSGVTANLSSSETLQVLQLSLIKVEEGETRARVLSFPQHGDLYNLLPVYGADGNISGSFLGPRVVAAEQQQEQLPVSVLNLTNGTLTERRGEGWTGRLFYPPIPSCRCRHKVVGVQLVNGQERPQVRTESQCEEAEAFSSMCGDRGTDAAMFRYEQKVFPEELSIQSWMPDSTFLRVLALHPPWEEVKYSLLRSQSSLLSNEFEAAGGGGEARREEATVTKEREESWLLQGCSNQWEELWRGYAIDVRASPGAATLDPPLPPPSFPTDSILIQVCGLQHRGIGMADGGNVLEGLRVVRLKGTAGDLPEGMVTHPLQLVGYRRRNDGKEDGQDEFTFSAYDSKRLASSSNVSLSLPVAQADGGKIQQEVLVRGSVPARVPVRVLDQSLFPLSLQLVVLTTRPTRGTLQAMEGYRFLPLQRVTCGSSSLLGEVYESSTQTASPPLPAFLYSAPSEAGGKDFDRFEYIVCPSSRSSPLLFVSPPRRTVRISVLCDANKFWAASSCKICPPGSSKPADQLIPQLGLYSLTWHLNCSSCPAGTFRDSLTSSCQPCPPGSFAFLPGSSSCSPCPPGTFNPQQGSTTCSSCPPGTYGGQPGLLECRDCGAFSFGPVSGLTSCLKCPELTVTNNMRATKKSQCECQGDAYHKQGRVGEACWSCPAGMYCSGSTLPPVVRTGWWSSSEIYPDPLTVFASPCNFRSVRGVCRGYPEVDNQSSLQQCLFHPFPSYCPAGLWPNISGLPGDGLGGNYDFYYGSTRLDEERRTGVNQSSLLGKLANKSRLYLDAAHCAVGYTGRYLIWFSVVVFIFILLANVAISDSHLGRIVLSLGQAIQMSFFLELHLLSLLQISWPPHLKLFLSFFSFFNFK</sequence>
<organism evidence="3">
    <name type="scientific">Guillardia theta (strain CCMP2712)</name>
    <name type="common">Cryptophyte</name>
    <dbReference type="NCBI Taxonomy" id="905079"/>
    <lineage>
        <taxon>Eukaryota</taxon>
        <taxon>Cryptophyceae</taxon>
        <taxon>Pyrenomonadales</taxon>
        <taxon>Geminigeraceae</taxon>
        <taxon>Guillardia</taxon>
    </lineage>
</organism>
<proteinExistence type="predicted"/>
<dbReference type="SMART" id="SM01411">
    <property type="entry name" value="Ephrin_rec_like"/>
    <property type="match status" value="2"/>
</dbReference>
<evidence type="ECO:0000256" key="1">
    <source>
        <dbReference type="SAM" id="Phobius"/>
    </source>
</evidence>
<gene>
    <name evidence="3" type="ORF">GUITHDRAFT_137172</name>
</gene>
<evidence type="ECO:0000313" key="3">
    <source>
        <dbReference type="EMBL" id="EKX47786.1"/>
    </source>
</evidence>
<dbReference type="PANTHER" id="PTHR46967:SF1">
    <property type="entry name" value="KERATIN-ASSOCIATED PROTEIN 16-1-LIKE"/>
    <property type="match status" value="1"/>
</dbReference>
<dbReference type="Pfam" id="PF13385">
    <property type="entry name" value="Laminin_G_3"/>
    <property type="match status" value="1"/>
</dbReference>
<keyword evidence="1" id="KW-1133">Transmembrane helix</keyword>
<feature type="transmembrane region" description="Helical" evidence="1">
    <location>
        <begin position="15"/>
        <end position="42"/>
    </location>
</feature>
<protein>
    <recommendedName>
        <fullName evidence="2">Tyrosine-protein kinase ephrin type A/B receptor-like domain-containing protein</fullName>
    </recommendedName>
</protein>
<dbReference type="EnsemblProtists" id="EKX47786">
    <property type="protein sequence ID" value="EKX47786"/>
    <property type="gene ID" value="GUITHDRAFT_137172"/>
</dbReference>
<reference evidence="3 5" key="1">
    <citation type="journal article" date="2012" name="Nature">
        <title>Algal genomes reveal evolutionary mosaicism and the fate of nucleomorphs.</title>
        <authorList>
            <consortium name="DOE Joint Genome Institute"/>
            <person name="Curtis B.A."/>
            <person name="Tanifuji G."/>
            <person name="Burki F."/>
            <person name="Gruber A."/>
            <person name="Irimia M."/>
            <person name="Maruyama S."/>
            <person name="Arias M.C."/>
            <person name="Ball S.G."/>
            <person name="Gile G.H."/>
            <person name="Hirakawa Y."/>
            <person name="Hopkins J.F."/>
            <person name="Kuo A."/>
            <person name="Rensing S.A."/>
            <person name="Schmutz J."/>
            <person name="Symeonidi A."/>
            <person name="Elias M."/>
            <person name="Eveleigh R.J."/>
            <person name="Herman E.K."/>
            <person name="Klute M.J."/>
            <person name="Nakayama T."/>
            <person name="Obornik M."/>
            <person name="Reyes-Prieto A."/>
            <person name="Armbrust E.V."/>
            <person name="Aves S.J."/>
            <person name="Beiko R.G."/>
            <person name="Coutinho P."/>
            <person name="Dacks J.B."/>
            <person name="Durnford D.G."/>
            <person name="Fast N.M."/>
            <person name="Green B.R."/>
            <person name="Grisdale C.J."/>
            <person name="Hempel F."/>
            <person name="Henrissat B."/>
            <person name="Hoppner M.P."/>
            <person name="Ishida K."/>
            <person name="Kim E."/>
            <person name="Koreny L."/>
            <person name="Kroth P.G."/>
            <person name="Liu Y."/>
            <person name="Malik S.B."/>
            <person name="Maier U.G."/>
            <person name="McRose D."/>
            <person name="Mock T."/>
            <person name="Neilson J.A."/>
            <person name="Onodera N.T."/>
            <person name="Poole A.M."/>
            <person name="Pritham E.J."/>
            <person name="Richards T.A."/>
            <person name="Rocap G."/>
            <person name="Roy S.W."/>
            <person name="Sarai C."/>
            <person name="Schaack S."/>
            <person name="Shirato S."/>
            <person name="Slamovits C.H."/>
            <person name="Spencer D.F."/>
            <person name="Suzuki S."/>
            <person name="Worden A.Z."/>
            <person name="Zauner S."/>
            <person name="Barry K."/>
            <person name="Bell C."/>
            <person name="Bharti A.K."/>
            <person name="Crow J.A."/>
            <person name="Grimwood J."/>
            <person name="Kramer R."/>
            <person name="Lindquist E."/>
            <person name="Lucas S."/>
            <person name="Salamov A."/>
            <person name="McFadden G.I."/>
            <person name="Lane C.E."/>
            <person name="Keeling P.J."/>
            <person name="Gray M.W."/>
            <person name="Grigoriev I.V."/>
            <person name="Archibald J.M."/>
        </authorList>
    </citation>
    <scope>NUCLEOTIDE SEQUENCE</scope>
    <source>
        <strain evidence="3 5">CCMP2712</strain>
    </source>
</reference>
<dbReference type="InterPro" id="IPR009030">
    <property type="entry name" value="Growth_fac_rcpt_cys_sf"/>
</dbReference>
<dbReference type="PANTHER" id="PTHR46967">
    <property type="entry name" value="INSULIN-LIKE GROWTH FACTOR BINDING PROTEIN,N-TERMINAL"/>
    <property type="match status" value="1"/>
</dbReference>
<dbReference type="eggNOG" id="KOG1217">
    <property type="taxonomic scope" value="Eukaryota"/>
</dbReference>